<reference evidence="4" key="1">
    <citation type="journal article" date="2019" name="Int. J. Syst. Evol. Microbiol.">
        <title>The Global Catalogue of Microorganisms (GCM) 10K type strain sequencing project: providing services to taxonomists for standard genome sequencing and annotation.</title>
        <authorList>
            <consortium name="The Broad Institute Genomics Platform"/>
            <consortium name="The Broad Institute Genome Sequencing Center for Infectious Disease"/>
            <person name="Wu L."/>
            <person name="Ma J."/>
        </authorList>
    </citation>
    <scope>NUCLEOTIDE SEQUENCE [LARGE SCALE GENOMIC DNA]</scope>
    <source>
        <strain evidence="4">JCM 17986</strain>
    </source>
</reference>
<gene>
    <name evidence="3" type="ORF">GCM10023205_27480</name>
</gene>
<dbReference type="RefSeq" id="WP_345675705.1">
    <property type="nucleotide sequence ID" value="NZ_BAABHS010000008.1"/>
</dbReference>
<name>A0ABP9H4X8_9ACTN</name>
<dbReference type="SUPFAM" id="SSF50998">
    <property type="entry name" value="Quinoprotein alcohol dehydrogenase-like"/>
    <property type="match status" value="1"/>
</dbReference>
<organism evidence="3 4">
    <name type="scientific">Yinghuangia aomiensis</name>
    <dbReference type="NCBI Taxonomy" id="676205"/>
    <lineage>
        <taxon>Bacteria</taxon>
        <taxon>Bacillati</taxon>
        <taxon>Actinomycetota</taxon>
        <taxon>Actinomycetes</taxon>
        <taxon>Kitasatosporales</taxon>
        <taxon>Streptomycetaceae</taxon>
        <taxon>Yinghuangia</taxon>
    </lineage>
</organism>
<proteinExistence type="predicted"/>
<keyword evidence="4" id="KW-1185">Reference proteome</keyword>
<dbReference type="Proteomes" id="UP001500466">
    <property type="component" value="Unassembled WGS sequence"/>
</dbReference>
<dbReference type="PROSITE" id="PS51257">
    <property type="entry name" value="PROKAR_LIPOPROTEIN"/>
    <property type="match status" value="1"/>
</dbReference>
<protein>
    <recommendedName>
        <fullName evidence="5">PQQ-like domain-containing protein</fullName>
    </recommendedName>
</protein>
<accession>A0ABP9H4X8</accession>
<feature type="chain" id="PRO_5047521167" description="PQQ-like domain-containing protein" evidence="2">
    <location>
        <begin position="28"/>
        <end position="444"/>
    </location>
</feature>
<dbReference type="EMBL" id="BAABHS010000008">
    <property type="protein sequence ID" value="GAA4962259.1"/>
    <property type="molecule type" value="Genomic_DNA"/>
</dbReference>
<feature type="signal peptide" evidence="2">
    <location>
        <begin position="1"/>
        <end position="27"/>
    </location>
</feature>
<evidence type="ECO:0000313" key="4">
    <source>
        <dbReference type="Proteomes" id="UP001500466"/>
    </source>
</evidence>
<dbReference type="InterPro" id="IPR011047">
    <property type="entry name" value="Quinoprotein_ADH-like_sf"/>
</dbReference>
<keyword evidence="2" id="KW-0732">Signal</keyword>
<comment type="caution">
    <text evidence="3">The sequence shown here is derived from an EMBL/GenBank/DDBJ whole genome shotgun (WGS) entry which is preliminary data.</text>
</comment>
<evidence type="ECO:0008006" key="5">
    <source>
        <dbReference type="Google" id="ProtNLM"/>
    </source>
</evidence>
<sequence>MRLRGITAAAAAATALLLAGCGGSAGSDEPGPGGPSGTASSGAPAKTAHAPEQALPDGFDAAGGWAVRSDEGLHDPVIDARAGAVAFLADEPGASDFRVRVRDLKTGAVRWSSSPLRPLDTAQSGMSFTPRLLVAAKDGKDYVAVLASGGVGGDGVDKPSSVMRLTVFALDSSGAAAAPLRTVDVPAQDLSVADFRAQDDGRVVVPRSKGGVAVDIVSGAVTTYTADQLKAPANAPGCRDSLADCDLLPHLVGVSGDGALVNGEDAFWRTGGAGWFSAAARPPQADAEYGSAEITAVTGGRVLARWEAQNGLAFPSVVSVSDLASGALTASVLCTGGRDTNVRTSADGRYLAAGTAVFDLRQNKGYCFAETPQHNALTVQSVDDAHGIAYAMTDGKTPARITLADGRTEALPQGTAIPRDVAAGMGMFTDNQPEGFSAAFYPVR</sequence>
<feature type="region of interest" description="Disordered" evidence="1">
    <location>
        <begin position="24"/>
        <end position="61"/>
    </location>
</feature>
<evidence type="ECO:0000256" key="2">
    <source>
        <dbReference type="SAM" id="SignalP"/>
    </source>
</evidence>
<evidence type="ECO:0000313" key="3">
    <source>
        <dbReference type="EMBL" id="GAA4962259.1"/>
    </source>
</evidence>
<evidence type="ECO:0000256" key="1">
    <source>
        <dbReference type="SAM" id="MobiDB-lite"/>
    </source>
</evidence>